<dbReference type="SMART" id="SM00530">
    <property type="entry name" value="HTH_XRE"/>
    <property type="match status" value="1"/>
</dbReference>
<dbReference type="PROSITE" id="PS50943">
    <property type="entry name" value="HTH_CROC1"/>
    <property type="match status" value="1"/>
</dbReference>
<dbReference type="InterPro" id="IPR052345">
    <property type="entry name" value="Rad_response_metalloprotease"/>
</dbReference>
<sequence length="366" mass="40782">MSATNYAVAPGEYLEEWITEHGLSQQRVAEQLGCSRKQVNEIVNGRAPVTSDTAIRLERVVGIPADSWLRYEAAYRADLARIADLENLASHADKIDPSAVSYLRSLGATKSTRKSPGSLVSDFLTFHRCGTWDAYVQLHETASSGDYALAALKESGDAKIDTTVLTTWLRAGEMTEPFERGGSYEYDPEQLRFALPLLRSRAAVPDETMLRDLANMLADVGVVFMVVPPPKRFPLHGMTRWIDKRVPVVQQTGRWGKDGFVIWALFHELGHVLNDPRGEMHLEYTTEKKRNTDAEKSANKFAMDVLFGESGIEPFAGLTRDSDIARTARQVGIAPGVAVFQMHRRRLLHYRDGNRLCVDLAGTFTA</sequence>
<evidence type="ECO:0000313" key="2">
    <source>
        <dbReference type="EMBL" id="KKF02794.1"/>
    </source>
</evidence>
<reference evidence="2 3" key="1">
    <citation type="journal article" date="2015" name="Genome Announc.">
        <title>Draft Genome Sequence of Mycobacterium obuense Strain UC1, Isolated from Patient Sputum.</title>
        <authorList>
            <person name="Greninger A.L."/>
            <person name="Cunningham G."/>
            <person name="Hsu E.D."/>
            <person name="Yu J.M."/>
            <person name="Chiu C.Y."/>
            <person name="Miller S."/>
        </authorList>
    </citation>
    <scope>NUCLEOTIDE SEQUENCE [LARGE SCALE GENOMIC DNA]</scope>
    <source>
        <strain evidence="2 3">UC1</strain>
    </source>
</reference>
<feature type="domain" description="HTH cro/C1-type" evidence="1">
    <location>
        <begin position="14"/>
        <end position="68"/>
    </location>
</feature>
<dbReference type="GO" id="GO:0003677">
    <property type="term" value="F:DNA binding"/>
    <property type="evidence" value="ECO:0007669"/>
    <property type="project" value="InterPro"/>
</dbReference>
<keyword evidence="3" id="KW-1185">Reference proteome</keyword>
<dbReference type="Pfam" id="PF01381">
    <property type="entry name" value="HTH_3"/>
    <property type="match status" value="1"/>
</dbReference>
<dbReference type="PATRIC" id="fig|1807.13.peg.2849"/>
<organism evidence="2 3">
    <name type="scientific">Mycolicibacterium obuense</name>
    <dbReference type="NCBI Taxonomy" id="1807"/>
    <lineage>
        <taxon>Bacteria</taxon>
        <taxon>Bacillati</taxon>
        <taxon>Actinomycetota</taxon>
        <taxon>Actinomycetes</taxon>
        <taxon>Mycobacteriales</taxon>
        <taxon>Mycobacteriaceae</taxon>
        <taxon>Mycolicibacterium</taxon>
    </lineage>
</organism>
<gene>
    <name evidence="2" type="ORF">WN67_06830</name>
</gene>
<evidence type="ECO:0000313" key="3">
    <source>
        <dbReference type="Proteomes" id="UP000034150"/>
    </source>
</evidence>
<evidence type="ECO:0000259" key="1">
    <source>
        <dbReference type="PROSITE" id="PS50943"/>
    </source>
</evidence>
<dbReference type="Proteomes" id="UP000034150">
    <property type="component" value="Unassembled WGS sequence"/>
</dbReference>
<dbReference type="EMBL" id="LAUZ02000028">
    <property type="protein sequence ID" value="KKF02794.1"/>
    <property type="molecule type" value="Genomic_DNA"/>
</dbReference>
<dbReference type="PANTHER" id="PTHR43236">
    <property type="entry name" value="ANTITOXIN HIGA1"/>
    <property type="match status" value="1"/>
</dbReference>
<dbReference type="InterPro" id="IPR001387">
    <property type="entry name" value="Cro/C1-type_HTH"/>
</dbReference>
<dbReference type="RefSeq" id="WP_046362254.1">
    <property type="nucleotide sequence ID" value="NZ_LAUZ02000028.1"/>
</dbReference>
<dbReference type="InterPro" id="IPR010982">
    <property type="entry name" value="Lambda_DNA-bd_dom_sf"/>
</dbReference>
<dbReference type="Gene3D" id="1.10.260.40">
    <property type="entry name" value="lambda repressor-like DNA-binding domains"/>
    <property type="match status" value="1"/>
</dbReference>
<comment type="caution">
    <text evidence="2">The sequence shown here is derived from an EMBL/GenBank/DDBJ whole genome shotgun (WGS) entry which is preliminary data.</text>
</comment>
<accession>A0A0M2K6H9</accession>
<dbReference type="SUPFAM" id="SSF47413">
    <property type="entry name" value="lambda repressor-like DNA-binding domains"/>
    <property type="match status" value="1"/>
</dbReference>
<dbReference type="OrthoDB" id="3174593at2"/>
<protein>
    <submittedName>
        <fullName evidence="2">HigA family addiction module antidote protein</fullName>
    </submittedName>
</protein>
<dbReference type="NCBIfam" id="TIGR02607">
    <property type="entry name" value="antidote_HigA"/>
    <property type="match status" value="1"/>
</dbReference>
<dbReference type="CDD" id="cd00093">
    <property type="entry name" value="HTH_XRE"/>
    <property type="match status" value="1"/>
</dbReference>
<dbReference type="PANTHER" id="PTHR43236:SF1">
    <property type="entry name" value="BLL7220 PROTEIN"/>
    <property type="match status" value="1"/>
</dbReference>
<dbReference type="InterPro" id="IPR013430">
    <property type="entry name" value="Toxin_antidote_HigA"/>
</dbReference>
<dbReference type="AlphaFoldDB" id="A0A0M2K6H9"/>
<proteinExistence type="predicted"/>
<name>A0A0M2K6H9_9MYCO</name>